<reference evidence="1" key="1">
    <citation type="submission" date="2021-11" db="EMBL/GenBank/DDBJ databases">
        <title>BS-T2-15 a new species belonging to the Comamonadaceae family isolated from the soil of a French oak forest.</title>
        <authorList>
            <person name="Mieszkin S."/>
            <person name="Alain K."/>
        </authorList>
    </citation>
    <scope>NUCLEOTIDE SEQUENCE</scope>
    <source>
        <strain evidence="1">BS-T2-15</strain>
    </source>
</reference>
<evidence type="ECO:0000313" key="1">
    <source>
        <dbReference type="EMBL" id="MCK9689631.1"/>
    </source>
</evidence>
<name>A0A9X1YTK9_9BURK</name>
<accession>A0A9X1YTK9</accession>
<protein>
    <submittedName>
        <fullName evidence="1">Uncharacterized protein</fullName>
    </submittedName>
</protein>
<gene>
    <name evidence="1" type="ORF">LPC04_28260</name>
</gene>
<organism evidence="1 2">
    <name type="scientific">Scleromatobacter humisilvae</name>
    <dbReference type="NCBI Taxonomy" id="2897159"/>
    <lineage>
        <taxon>Bacteria</taxon>
        <taxon>Pseudomonadati</taxon>
        <taxon>Pseudomonadota</taxon>
        <taxon>Betaproteobacteria</taxon>
        <taxon>Burkholderiales</taxon>
        <taxon>Sphaerotilaceae</taxon>
        <taxon>Scleromatobacter</taxon>
    </lineage>
</organism>
<comment type="caution">
    <text evidence="1">The sequence shown here is derived from an EMBL/GenBank/DDBJ whole genome shotgun (WGS) entry which is preliminary data.</text>
</comment>
<keyword evidence="2" id="KW-1185">Reference proteome</keyword>
<dbReference type="EMBL" id="JAJLJH010000017">
    <property type="protein sequence ID" value="MCK9689631.1"/>
    <property type="molecule type" value="Genomic_DNA"/>
</dbReference>
<evidence type="ECO:0000313" key="2">
    <source>
        <dbReference type="Proteomes" id="UP001139353"/>
    </source>
</evidence>
<dbReference type="Proteomes" id="UP001139353">
    <property type="component" value="Unassembled WGS sequence"/>
</dbReference>
<dbReference type="RefSeq" id="WP_275685684.1">
    <property type="nucleotide sequence ID" value="NZ_JAJLJH010000017.1"/>
</dbReference>
<dbReference type="AlphaFoldDB" id="A0A9X1YTK9"/>
<proteinExistence type="predicted"/>
<sequence>MTLALRSRAGQKKTIADDRFEVGWHPMAYSALEFAAKPPARSLVSPDQAPSLTKRLVKEQSRRCVALAFVTVGLISTACAAAPERPQGANCRLTAPPRNAGEIDAPRQIVFVYPRTKDIGMGYLGCQTAWARGEHGAWDIVSLVRIEQRAVVEVWPPPPDGESPSHCIYSHGRILPDSPPPCRTLQTISFPAGCIARSLKLHVYPAMPKGCDEG</sequence>